<protein>
    <submittedName>
        <fullName evidence="1">Galactose mutarotase-like protein</fullName>
    </submittedName>
</protein>
<dbReference type="InterPro" id="IPR014718">
    <property type="entry name" value="GH-type_carb-bd"/>
</dbReference>
<dbReference type="GO" id="GO:0005975">
    <property type="term" value="P:carbohydrate metabolic process"/>
    <property type="evidence" value="ECO:0007669"/>
    <property type="project" value="InterPro"/>
</dbReference>
<proteinExistence type="predicted"/>
<dbReference type="InterPro" id="IPR011013">
    <property type="entry name" value="Gal_mutarotase_sf_dom"/>
</dbReference>
<dbReference type="PATRIC" id="fig|449659.4.peg.184"/>
<dbReference type="GO" id="GO:0030246">
    <property type="term" value="F:carbohydrate binding"/>
    <property type="evidence" value="ECO:0007669"/>
    <property type="project" value="InterPro"/>
</dbReference>
<dbReference type="CDD" id="cd09024">
    <property type="entry name" value="Aldose_epim_lacX"/>
    <property type="match status" value="1"/>
</dbReference>
<reference evidence="1 2" key="1">
    <citation type="journal article" date="2015" name="Genome Announc.">
        <title>Expanding the biotechnology potential of lactobacilli through comparative genomics of 213 strains and associated genera.</title>
        <authorList>
            <person name="Sun Z."/>
            <person name="Harris H.M."/>
            <person name="McCann A."/>
            <person name="Guo C."/>
            <person name="Argimon S."/>
            <person name="Zhang W."/>
            <person name="Yang X."/>
            <person name="Jeffery I.B."/>
            <person name="Cooney J.C."/>
            <person name="Kagawa T.F."/>
            <person name="Liu W."/>
            <person name="Song Y."/>
            <person name="Salvetti E."/>
            <person name="Wrobel A."/>
            <person name="Rasinkangas P."/>
            <person name="Parkhill J."/>
            <person name="Rea M.C."/>
            <person name="O'Sullivan O."/>
            <person name="Ritari J."/>
            <person name="Douillard F.P."/>
            <person name="Paul Ross R."/>
            <person name="Yang R."/>
            <person name="Briner A.E."/>
            <person name="Felis G.E."/>
            <person name="de Vos W.M."/>
            <person name="Barrangou R."/>
            <person name="Klaenhammer T.R."/>
            <person name="Caufield P.W."/>
            <person name="Cui Y."/>
            <person name="Zhang H."/>
            <person name="O'Toole P.W."/>
        </authorList>
    </citation>
    <scope>NUCLEOTIDE SEQUENCE [LARGE SCALE GENOMIC DNA]</scope>
    <source>
        <strain evidence="1 2">NBRC 103219</strain>
    </source>
</reference>
<accession>A0A0R2LM56</accession>
<name>A0A0R2LM56_9LACO</name>
<dbReference type="EMBL" id="JQCN01000001">
    <property type="protein sequence ID" value="KRO02760.1"/>
    <property type="molecule type" value="Genomic_DNA"/>
</dbReference>
<evidence type="ECO:0000313" key="2">
    <source>
        <dbReference type="Proteomes" id="UP000051886"/>
    </source>
</evidence>
<dbReference type="PANTHER" id="PTHR11122:SF13">
    <property type="entry name" value="GLUCOSE-6-PHOSPHATE 1-EPIMERASE"/>
    <property type="match status" value="1"/>
</dbReference>
<dbReference type="PANTHER" id="PTHR11122">
    <property type="entry name" value="APOSPORY-ASSOCIATED PROTEIN C-RELATED"/>
    <property type="match status" value="1"/>
</dbReference>
<evidence type="ECO:0000313" key="1">
    <source>
        <dbReference type="EMBL" id="KRO02760.1"/>
    </source>
</evidence>
<keyword evidence="2" id="KW-1185">Reference proteome</keyword>
<dbReference type="OrthoDB" id="9795355at2"/>
<dbReference type="GO" id="GO:0016853">
    <property type="term" value="F:isomerase activity"/>
    <property type="evidence" value="ECO:0007669"/>
    <property type="project" value="InterPro"/>
</dbReference>
<dbReference type="Proteomes" id="UP000051886">
    <property type="component" value="Unassembled WGS sequence"/>
</dbReference>
<dbReference type="InterPro" id="IPR037481">
    <property type="entry name" value="LacX"/>
</dbReference>
<sequence>MAVIIENDKVRAVINEHGAELSSLIAKDTGIDYMWSGDSKYWGRHSPVLFPIEGKLKDDHYFYAGQEYHMTQHGFARDQDFDVIEQKNEHVVFELTENSETKAKYPFDFRLRLTYSLQGRKLTLSYNVYDPSADQDLYFAIGAHPAFKTPLMPSQAYTDYQLEFSPAIKRPRVPLNQSLTDPENETLVDNNHLEVSRDLFKDDALIYNLHKEPTKITLQDKKQQHGVLIDTKDAKYVGIWSTYPKDGQFVCIEPWWGLADKKDADGQLTHKFAINKLAPHEEFNAGFSVTVF</sequence>
<comment type="caution">
    <text evidence="1">The sequence shown here is derived from an EMBL/GenBank/DDBJ whole genome shotgun (WGS) entry which is preliminary data.</text>
</comment>
<gene>
    <name evidence="1" type="ORF">IV66_GL000186</name>
</gene>
<dbReference type="AlphaFoldDB" id="A0A0R2LM56"/>
<dbReference type="Gene3D" id="2.70.98.10">
    <property type="match status" value="1"/>
</dbReference>
<dbReference type="SUPFAM" id="SSF74650">
    <property type="entry name" value="Galactose mutarotase-like"/>
    <property type="match status" value="1"/>
</dbReference>
<dbReference type="Pfam" id="PF01263">
    <property type="entry name" value="Aldose_epim"/>
    <property type="match status" value="1"/>
</dbReference>
<dbReference type="STRING" id="449659.IV66_GL000186"/>
<organism evidence="1 2">
    <name type="scientific">Ligilactobacillus pobuzihii</name>
    <dbReference type="NCBI Taxonomy" id="449659"/>
    <lineage>
        <taxon>Bacteria</taxon>
        <taxon>Bacillati</taxon>
        <taxon>Bacillota</taxon>
        <taxon>Bacilli</taxon>
        <taxon>Lactobacillales</taxon>
        <taxon>Lactobacillaceae</taxon>
        <taxon>Ligilactobacillus</taxon>
    </lineage>
</organism>
<dbReference type="InterPro" id="IPR008183">
    <property type="entry name" value="Aldose_1/G6P_1-epimerase"/>
</dbReference>
<dbReference type="RefSeq" id="WP_017868165.1">
    <property type="nucleotide sequence ID" value="NZ_BJYB01000001.1"/>
</dbReference>